<reference evidence="3 4" key="1">
    <citation type="submission" date="2018-11" db="EMBL/GenBank/DDBJ databases">
        <title>Complete genome sequencing of the Actinobacteria Serinibacter sp. K3-2.</title>
        <authorList>
            <person name="Rakitin A.L."/>
            <person name="Beletsky A.V."/>
            <person name="Mardanov A.V."/>
            <person name="Ravin N.V."/>
            <person name="Gromova A.S."/>
            <person name="Filippova S.N."/>
            <person name="Gal'Chenko V.F."/>
        </authorList>
    </citation>
    <scope>NUCLEOTIDE SEQUENCE [LARGE SCALE GENOMIC DNA]</scope>
    <source>
        <strain evidence="3 4">K3-2</strain>
    </source>
</reference>
<sequence>MTTPEQPDDAQDPATGAGRGHSAPRPVPPLTPASRPESPASGTDADPDATSVALPPTAGRDEDRTGAPTRVSAFPAFGRSRNAEPSASSGSSAPGADQDDRTRALPTAAGTDGDDDGANPTTTTPVVAPGPAAEATTRIPTSGASGTSGTTPAAEEADDDATRVVPLADPDALAGSTNGRLRAGSREPLPDEDWAAEPTKRGGTHVWGVLGILVAAPVTWFLLTDGALRTFYGLPPEAPLNPAGLLSLAGGLLGLVIIAVVTRVTSLGSWIWGGVIALAGLAALVFPIAVDDFLTSSRDSFLAVHEGFGTNLHDYLTDTGRSGVLLLFGLVLLLLAFVSHGARRSGRYEGRVRAEREARGL</sequence>
<gene>
    <name evidence="3" type="ORF">SERN_0758</name>
</gene>
<keyword evidence="2" id="KW-0812">Transmembrane</keyword>
<proteinExistence type="predicted"/>
<dbReference type="EMBL" id="RHPJ01000001">
    <property type="protein sequence ID" value="TGO06566.1"/>
    <property type="molecule type" value="Genomic_DNA"/>
</dbReference>
<feature type="compositionally biased region" description="Low complexity" evidence="1">
    <location>
        <begin position="118"/>
        <end position="154"/>
    </location>
</feature>
<dbReference type="OrthoDB" id="3256579at2"/>
<comment type="caution">
    <text evidence="3">The sequence shown here is derived from an EMBL/GenBank/DDBJ whole genome shotgun (WGS) entry which is preliminary data.</text>
</comment>
<feature type="compositionally biased region" description="Low complexity" evidence="1">
    <location>
        <begin position="85"/>
        <end position="96"/>
    </location>
</feature>
<name>A0A4Z1E3Q8_9MICO</name>
<organism evidence="3 4">
    <name type="scientific">Serinibacter arcticus</name>
    <dbReference type="NCBI Taxonomy" id="1655435"/>
    <lineage>
        <taxon>Bacteria</taxon>
        <taxon>Bacillati</taxon>
        <taxon>Actinomycetota</taxon>
        <taxon>Actinomycetes</taxon>
        <taxon>Micrococcales</taxon>
        <taxon>Beutenbergiaceae</taxon>
        <taxon>Serinibacter</taxon>
    </lineage>
</organism>
<feature type="transmembrane region" description="Helical" evidence="2">
    <location>
        <begin position="243"/>
        <end position="262"/>
    </location>
</feature>
<feature type="transmembrane region" description="Helical" evidence="2">
    <location>
        <begin position="269"/>
        <end position="290"/>
    </location>
</feature>
<evidence type="ECO:0000256" key="1">
    <source>
        <dbReference type="SAM" id="MobiDB-lite"/>
    </source>
</evidence>
<dbReference type="AlphaFoldDB" id="A0A4Z1E3Q8"/>
<keyword evidence="2" id="KW-0472">Membrane</keyword>
<evidence type="ECO:0000256" key="2">
    <source>
        <dbReference type="SAM" id="Phobius"/>
    </source>
</evidence>
<protein>
    <submittedName>
        <fullName evidence="3">Uncharacterized protein</fullName>
    </submittedName>
</protein>
<evidence type="ECO:0000313" key="3">
    <source>
        <dbReference type="EMBL" id="TGO06566.1"/>
    </source>
</evidence>
<feature type="region of interest" description="Disordered" evidence="1">
    <location>
        <begin position="1"/>
        <end position="198"/>
    </location>
</feature>
<feature type="compositionally biased region" description="Acidic residues" evidence="1">
    <location>
        <begin position="1"/>
        <end position="11"/>
    </location>
</feature>
<dbReference type="RefSeq" id="WP_135848740.1">
    <property type="nucleotide sequence ID" value="NZ_RHPJ01000001.1"/>
</dbReference>
<feature type="transmembrane region" description="Helical" evidence="2">
    <location>
        <begin position="206"/>
        <end position="223"/>
    </location>
</feature>
<keyword evidence="4" id="KW-1185">Reference proteome</keyword>
<feature type="transmembrane region" description="Helical" evidence="2">
    <location>
        <begin position="323"/>
        <end position="342"/>
    </location>
</feature>
<keyword evidence="2" id="KW-1133">Transmembrane helix</keyword>
<dbReference type="Proteomes" id="UP000297318">
    <property type="component" value="Unassembled WGS sequence"/>
</dbReference>
<evidence type="ECO:0000313" key="4">
    <source>
        <dbReference type="Proteomes" id="UP000297318"/>
    </source>
</evidence>
<accession>A0A4Z1E3Q8</accession>